<comment type="caution">
    <text evidence="2">The sequence shown here is derived from an EMBL/GenBank/DDBJ whole genome shotgun (WGS) entry which is preliminary data.</text>
</comment>
<evidence type="ECO:0000259" key="1">
    <source>
        <dbReference type="PROSITE" id="PS51186"/>
    </source>
</evidence>
<dbReference type="PROSITE" id="PS51186">
    <property type="entry name" value="GNAT"/>
    <property type="match status" value="1"/>
</dbReference>
<reference evidence="2 3" key="1">
    <citation type="submission" date="2019-02" db="EMBL/GenBank/DDBJ databases">
        <title>Genomic Encyclopedia of Type Strains, Phase IV (KMG-IV): sequencing the most valuable type-strain genomes for metagenomic binning, comparative biology and taxonomic classification.</title>
        <authorList>
            <person name="Goeker M."/>
        </authorList>
    </citation>
    <scope>NUCLEOTIDE SEQUENCE [LARGE SCALE GENOMIC DNA]</scope>
    <source>
        <strain evidence="2 3">DSM 101727</strain>
    </source>
</reference>
<dbReference type="PANTHER" id="PTHR47237">
    <property type="entry name" value="SLL0310 PROTEIN"/>
    <property type="match status" value="1"/>
</dbReference>
<protein>
    <submittedName>
        <fullName evidence="2">Acetyltransferase (GNAT) family protein</fullName>
    </submittedName>
</protein>
<dbReference type="Gene3D" id="3.40.630.30">
    <property type="match status" value="1"/>
</dbReference>
<keyword evidence="3" id="KW-1185">Reference proteome</keyword>
<accession>A0A4Q7KF03</accession>
<sequence>MGRGWLRAWGILARVENLPVVTLSAADLSECTRLAVSREWGAEEAKWRFLFEVGTVFGIRHPVDGVIGTVVLTWFGARDAGISMVLVAEAHAGRGYGRRLMEHAMAAAGDATLSLYATDIGRPLYSKLGFAVDFVNTMHRGRFTGAASGVSSLDFALDEVLELDRVVTGVDRSAVLRAYVGFASRVRVLRRAGEVVGYAGMWRNDTDDVIGPVVAPSSDDACALIGDLAAESGLTVRVEVHEKHVELGRWAEASGLSVVGQTSFMVFGGRVMPGDRGRWFGPIMQALG</sequence>
<keyword evidence="2" id="KW-0808">Transferase</keyword>
<feature type="domain" description="N-acetyltransferase" evidence="1">
    <location>
        <begin position="18"/>
        <end position="164"/>
    </location>
</feature>
<dbReference type="InterPro" id="IPR016181">
    <property type="entry name" value="Acyl_CoA_acyltransferase"/>
</dbReference>
<dbReference type="Pfam" id="PF18014">
    <property type="entry name" value="Acetyltransf_18"/>
    <property type="match status" value="1"/>
</dbReference>
<dbReference type="EMBL" id="SGWQ01000011">
    <property type="protein sequence ID" value="RZS32681.1"/>
    <property type="molecule type" value="Genomic_DNA"/>
</dbReference>
<proteinExistence type="predicted"/>
<dbReference type="OrthoDB" id="510731at2"/>
<dbReference type="InterPro" id="IPR052729">
    <property type="entry name" value="Acyl/Acetyltrans_Enzymes"/>
</dbReference>
<dbReference type="Gene3D" id="3.40.630.90">
    <property type="match status" value="1"/>
</dbReference>
<dbReference type="CDD" id="cd04301">
    <property type="entry name" value="NAT_SF"/>
    <property type="match status" value="1"/>
</dbReference>
<dbReference type="GO" id="GO:0016747">
    <property type="term" value="F:acyltransferase activity, transferring groups other than amino-acyl groups"/>
    <property type="evidence" value="ECO:0007669"/>
    <property type="project" value="InterPro"/>
</dbReference>
<name>A0A4Q7KF03_9PSEU</name>
<dbReference type="SUPFAM" id="SSF55729">
    <property type="entry name" value="Acyl-CoA N-acyltransferases (Nat)"/>
    <property type="match status" value="1"/>
</dbReference>
<gene>
    <name evidence="2" type="ORF">EV193_11158</name>
</gene>
<dbReference type="Proteomes" id="UP000294257">
    <property type="component" value="Unassembled WGS sequence"/>
</dbReference>
<dbReference type="InterPro" id="IPR041496">
    <property type="entry name" value="YitH/HolE_GNAT"/>
</dbReference>
<evidence type="ECO:0000313" key="2">
    <source>
        <dbReference type="EMBL" id="RZS32681.1"/>
    </source>
</evidence>
<dbReference type="Pfam" id="PF13508">
    <property type="entry name" value="Acetyltransf_7"/>
    <property type="match status" value="1"/>
</dbReference>
<evidence type="ECO:0000313" key="3">
    <source>
        <dbReference type="Proteomes" id="UP000294257"/>
    </source>
</evidence>
<organism evidence="2 3">
    <name type="scientific">Herbihabitans rhizosphaerae</name>
    <dbReference type="NCBI Taxonomy" id="1872711"/>
    <lineage>
        <taxon>Bacteria</taxon>
        <taxon>Bacillati</taxon>
        <taxon>Actinomycetota</taxon>
        <taxon>Actinomycetes</taxon>
        <taxon>Pseudonocardiales</taxon>
        <taxon>Pseudonocardiaceae</taxon>
        <taxon>Herbihabitans</taxon>
    </lineage>
</organism>
<dbReference type="InterPro" id="IPR000182">
    <property type="entry name" value="GNAT_dom"/>
</dbReference>
<dbReference type="PANTHER" id="PTHR47237:SF2">
    <property type="entry name" value="BLL4206 PROTEIN"/>
    <property type="match status" value="1"/>
</dbReference>
<dbReference type="AlphaFoldDB" id="A0A4Q7KF03"/>